<evidence type="ECO:0000313" key="2">
    <source>
        <dbReference type="EMBL" id="JAC93428.1"/>
    </source>
</evidence>
<dbReference type="AlphaFoldDB" id="A0A090XET5"/>
<protein>
    <submittedName>
        <fullName evidence="2">Putative secreted protein</fullName>
    </submittedName>
</protein>
<proteinExistence type="evidence at transcript level"/>
<name>A0A090XET5_IXORI</name>
<organism evidence="2">
    <name type="scientific">Ixodes ricinus</name>
    <name type="common">Common tick</name>
    <name type="synonym">Acarus ricinus</name>
    <dbReference type="NCBI Taxonomy" id="34613"/>
    <lineage>
        <taxon>Eukaryota</taxon>
        <taxon>Metazoa</taxon>
        <taxon>Ecdysozoa</taxon>
        <taxon>Arthropoda</taxon>
        <taxon>Chelicerata</taxon>
        <taxon>Arachnida</taxon>
        <taxon>Acari</taxon>
        <taxon>Parasitiformes</taxon>
        <taxon>Ixodida</taxon>
        <taxon>Ixodoidea</taxon>
        <taxon>Ixodidae</taxon>
        <taxon>Ixodinae</taxon>
        <taxon>Ixodes</taxon>
    </lineage>
</organism>
<keyword evidence="1" id="KW-0732">Signal</keyword>
<evidence type="ECO:0000256" key="1">
    <source>
        <dbReference type="SAM" id="SignalP"/>
    </source>
</evidence>
<feature type="signal peptide" evidence="1">
    <location>
        <begin position="1"/>
        <end position="24"/>
    </location>
</feature>
<feature type="chain" id="PRO_5001866849" evidence="1">
    <location>
        <begin position="25"/>
        <end position="204"/>
    </location>
</feature>
<accession>A0A090XET5</accession>
<reference evidence="2" key="1">
    <citation type="journal article" date="2015" name="PLoS Negl. Trop. Dis.">
        <title>Deep Sequencing Analysis of the Ixodes ricinus Haemocytome.</title>
        <authorList>
            <person name="Kotsyfakis M."/>
            <person name="Kopacek P."/>
            <person name="Franta Z."/>
            <person name="Pedra J.H."/>
            <person name="Ribeiro J.M."/>
        </authorList>
    </citation>
    <scope>NUCLEOTIDE SEQUENCE</scope>
</reference>
<dbReference type="EMBL" id="GBIH01001282">
    <property type="protein sequence ID" value="JAC93428.1"/>
    <property type="molecule type" value="mRNA"/>
</dbReference>
<sequence length="204" mass="22090">MQRYFAYVVVFTILATEMPSSAEGDDTSNGKADQLFQFLRGLGEDLLYTIKRSYNRNLKADEGATVECVKAIKLKATDTDAVMCTIYKAGGKAANPFKATYQKKGEDTIEGNPGSFNMTVLYVGEDERCFVIHMLDRTSQIGNGKACDMLSAMLGSSGGNCEREFTDECGSESPQLSTEGGCSDVPTPVCTEMSQLTLDGTDQV</sequence>